<dbReference type="KEGG" id="mcw:A8L33_06810"/>
<comment type="caution">
    <text evidence="1">The sequence shown here is derived from an EMBL/GenBank/DDBJ whole genome shotgun (WGS) entry which is preliminary data.</text>
</comment>
<name>A0A0M9VKV1_9MICO</name>
<dbReference type="Proteomes" id="UP000037737">
    <property type="component" value="Unassembled WGS sequence"/>
</dbReference>
<evidence type="ECO:0000313" key="2">
    <source>
        <dbReference type="Proteomes" id="UP000037737"/>
    </source>
</evidence>
<dbReference type="EMBL" id="LAVO01000012">
    <property type="protein sequence ID" value="KOS10155.1"/>
    <property type="molecule type" value="Genomic_DNA"/>
</dbReference>
<reference evidence="1" key="1">
    <citation type="submission" date="2015-04" db="EMBL/GenBank/DDBJ databases">
        <title>Complete genome sequence of Microbacterium chocolatum SIT 101, a bacterium enantioselectively hydrolyzing mesomeric diesters.</title>
        <authorList>
            <person name="Li X."/>
            <person name="Xu Y."/>
        </authorList>
    </citation>
    <scope>NUCLEOTIDE SEQUENCE [LARGE SCALE GENOMIC DNA]</scope>
    <source>
        <strain evidence="1">SIT 101</strain>
    </source>
</reference>
<organism evidence="1 2">
    <name type="scientific">Microbacterium aurantiacum</name>
    <dbReference type="NCBI Taxonomy" id="162393"/>
    <lineage>
        <taxon>Bacteria</taxon>
        <taxon>Bacillati</taxon>
        <taxon>Actinomycetota</taxon>
        <taxon>Actinomycetes</taxon>
        <taxon>Micrococcales</taxon>
        <taxon>Microbacteriaceae</taxon>
        <taxon>Microbacterium</taxon>
    </lineage>
</organism>
<gene>
    <name evidence="1" type="ORF">XI38_11680</name>
</gene>
<protein>
    <submittedName>
        <fullName evidence="1">Uncharacterized protein</fullName>
    </submittedName>
</protein>
<sequence>MSAGATIALVGVSMIPDLPADPASVAAAATAVRASVDGVADAGRDAVRRWGGLVEAYETPETATAVASLSPVDDAAAEWATAATAIARALEDYAEILEQQKREIDQLHREISGFLAGLRSFQRSQREQFAPDGEDLPSHLLFDPSHLVYNDDLRARCQHVAAMLDIAAETCRSDLGAVSGPTTSLPPASVPAPLSTLGPTGIATLDDRVTAAILDALVRAAGTDADADAVADLLAAHPDYLDVLAAGTADPAAVAAWWESDVVPGSALAAALITGASLAVGGLNGIPAPARVAANRETAARRLAEARAELEDTPAYIHQGRVLRSNASERTALEAEIAYLERVAAGERSLYLYDPRRERIIEMIGDPSRAAYSITYVPGTGTDMASYYSGGVQSVAQYLVEQDTTGRSVAFVYTDGPWASWGLPFQETSNANRDFARGEGAQLARFEDGLRTDGQLASATHVGIAHSAGMSVLSSAEVAGAEYDQVKSLAGSWLQDGWSAREGTDYAHHQYGVDAINYLNPFYDTPQESSAFVQHEYTPSSFLGIQNELDNHVRVAEGPRRNSEVLRDLYREIHE</sequence>
<dbReference type="OrthoDB" id="5105307at2"/>
<dbReference type="AlphaFoldDB" id="A0A0M9VKV1"/>
<proteinExistence type="predicted"/>
<accession>A0A0M9VKV1</accession>
<dbReference type="PATRIC" id="fig|84292.3.peg.2373"/>
<keyword evidence="2" id="KW-1185">Reference proteome</keyword>
<evidence type="ECO:0000313" key="1">
    <source>
        <dbReference type="EMBL" id="KOS10155.1"/>
    </source>
</evidence>